<evidence type="ECO:0000259" key="3">
    <source>
        <dbReference type="PROSITE" id="PS50994"/>
    </source>
</evidence>
<dbReference type="InterPro" id="IPR002514">
    <property type="entry name" value="Transposase_8"/>
</dbReference>
<dbReference type="AlphaFoldDB" id="A0AAU9VGV0"/>
<reference evidence="4" key="1">
    <citation type="submission" date="2022-04" db="EMBL/GenBank/DDBJ databases">
        <authorList>
            <person name="Forde T."/>
        </authorList>
    </citation>
    <scope>NUCLEOTIDE SEQUENCE</scope>
    <source>
        <strain evidence="4">A18Y016a</strain>
    </source>
</reference>
<dbReference type="EMBL" id="OW659477">
    <property type="protein sequence ID" value="CAH2762038.1"/>
    <property type="molecule type" value="Genomic_DNA"/>
</dbReference>
<dbReference type="InterPro" id="IPR048020">
    <property type="entry name" value="Transpos_IS3"/>
</dbReference>
<dbReference type="Pfam" id="PF00665">
    <property type="entry name" value="rve"/>
    <property type="match status" value="1"/>
</dbReference>
<dbReference type="Pfam" id="PF13276">
    <property type="entry name" value="HTH_21"/>
    <property type="match status" value="1"/>
</dbReference>
<proteinExistence type="predicted"/>
<dbReference type="SUPFAM" id="SSF46689">
    <property type="entry name" value="Homeodomain-like"/>
    <property type="match status" value="2"/>
</dbReference>
<dbReference type="GO" id="GO:0004803">
    <property type="term" value="F:transposase activity"/>
    <property type="evidence" value="ECO:0007669"/>
    <property type="project" value="InterPro"/>
</dbReference>
<dbReference type="InterPro" id="IPR050900">
    <property type="entry name" value="Transposase_IS3/IS150/IS904"/>
</dbReference>
<sequence length="554" mass="65328">MGRKNKYPAEIKEQAINEYLNGIKGAPEIAEELSIDSSTLRSWVKKYQTYGIEVFSDKDRNKSYSKELKESAIRDYLEGAGSLKDISIKYGISSHEVLRGWIKKYNRLETIKDYDPKGEVYMTKGRKTTIEERQEIVAYCIEHDYDYKGTAERYELSYAQVYQWVKKYNELGDDGLLDKRGKRKQEDQLSNEERLERKVKLLERQLELKERENILLKKSEGNRKGAIFSKAKQEVKYLAVQELHHKHGWSIQWMCKVLKIARSSYYKWTHRVETSNEIENHELCNLILDYDELFGHILGYRRMTDWINELNSVQYNSKRIHRLMKMLGVKSVIRQKSKKYSRSTPEITAENILNRNFFAAKPNEKWLTDVTEFKIKGSSKKLYLSAIIDLYDLSVVAYQISDRNNNQLVFDTYHKAIARYPEAKPLFHSDRGFQYTSRAFRKQLEDQGVMQSMSRVGHCIDNGPMEGFWGTIKSEMYYPNEFSTRSELKKAIEVYIDFYNNKRLQKRFKNKTPMMVRTEALGTETPVVYAIPTNKKIEAYWSNIREKQMQSLVA</sequence>
<dbReference type="InterPro" id="IPR025948">
    <property type="entry name" value="HTH-like_dom"/>
</dbReference>
<dbReference type="InterPro" id="IPR036397">
    <property type="entry name" value="RNaseH_sf"/>
</dbReference>
<feature type="coiled-coil region" evidence="2">
    <location>
        <begin position="185"/>
        <end position="219"/>
    </location>
</feature>
<dbReference type="SUPFAM" id="SSF53098">
    <property type="entry name" value="Ribonuclease H-like"/>
    <property type="match status" value="1"/>
</dbReference>
<dbReference type="RefSeq" id="WP_254006349.1">
    <property type="nucleotide sequence ID" value="NZ_OW659477.1"/>
</dbReference>
<dbReference type="InterPro" id="IPR012337">
    <property type="entry name" value="RNaseH-like_sf"/>
</dbReference>
<feature type="domain" description="Integrase catalytic" evidence="3">
    <location>
        <begin position="358"/>
        <end position="521"/>
    </location>
</feature>
<dbReference type="Pfam" id="PF13333">
    <property type="entry name" value="rve_2"/>
    <property type="match status" value="1"/>
</dbReference>
<gene>
    <name evidence="4" type="ORF">ERYAMS2_01007</name>
</gene>
<dbReference type="Proteomes" id="UP001154111">
    <property type="component" value="Chromosome"/>
</dbReference>
<evidence type="ECO:0000313" key="4">
    <source>
        <dbReference type="EMBL" id="CAH2762038.1"/>
    </source>
</evidence>
<dbReference type="Gene3D" id="3.30.420.10">
    <property type="entry name" value="Ribonuclease H-like superfamily/Ribonuclease H"/>
    <property type="match status" value="1"/>
</dbReference>
<evidence type="ECO:0000256" key="1">
    <source>
        <dbReference type="ARBA" id="ARBA00002286"/>
    </source>
</evidence>
<keyword evidence="2" id="KW-0175">Coiled coil</keyword>
<evidence type="ECO:0000313" key="5">
    <source>
        <dbReference type="Proteomes" id="UP001154111"/>
    </source>
</evidence>
<accession>A0AAU9VGV0</accession>
<dbReference type="Pfam" id="PF01527">
    <property type="entry name" value="HTH_Tnp_1"/>
    <property type="match status" value="2"/>
</dbReference>
<dbReference type="NCBIfam" id="NF033516">
    <property type="entry name" value="transpos_IS3"/>
    <property type="match status" value="1"/>
</dbReference>
<dbReference type="SUPFAM" id="SSF48295">
    <property type="entry name" value="TrpR-like"/>
    <property type="match status" value="1"/>
</dbReference>
<organism evidence="4 5">
    <name type="scientific">Erysipelothrix amsterdamensis</name>
    <dbReference type="NCBI Taxonomy" id="2929157"/>
    <lineage>
        <taxon>Bacteria</taxon>
        <taxon>Bacillati</taxon>
        <taxon>Bacillota</taxon>
        <taxon>Erysipelotrichia</taxon>
        <taxon>Erysipelotrichales</taxon>
        <taxon>Erysipelotrichaceae</taxon>
        <taxon>Erysipelothrix</taxon>
    </lineage>
</organism>
<name>A0AAU9VGV0_9FIRM</name>
<protein>
    <submittedName>
        <fullName evidence="4">IS3 family transposase</fullName>
    </submittedName>
</protein>
<dbReference type="PANTHER" id="PTHR46889:SF5">
    <property type="entry name" value="INTEGRASE PROTEIN"/>
    <property type="match status" value="1"/>
</dbReference>
<dbReference type="GO" id="GO:0015074">
    <property type="term" value="P:DNA integration"/>
    <property type="evidence" value="ECO:0007669"/>
    <property type="project" value="InterPro"/>
</dbReference>
<evidence type="ECO:0000256" key="2">
    <source>
        <dbReference type="SAM" id="Coils"/>
    </source>
</evidence>
<dbReference type="InterPro" id="IPR010921">
    <property type="entry name" value="Trp_repressor/repl_initiator"/>
</dbReference>
<dbReference type="GO" id="GO:0043565">
    <property type="term" value="F:sequence-specific DNA binding"/>
    <property type="evidence" value="ECO:0007669"/>
    <property type="project" value="InterPro"/>
</dbReference>
<dbReference type="Gene3D" id="1.10.10.10">
    <property type="entry name" value="Winged helix-like DNA-binding domain superfamily/Winged helix DNA-binding domain"/>
    <property type="match status" value="2"/>
</dbReference>
<dbReference type="GO" id="GO:0006313">
    <property type="term" value="P:DNA transposition"/>
    <property type="evidence" value="ECO:0007669"/>
    <property type="project" value="InterPro"/>
</dbReference>
<comment type="function">
    <text evidence="1">Involved in the transposition of the insertion sequence.</text>
</comment>
<dbReference type="InterPro" id="IPR055247">
    <property type="entry name" value="InsJ-like_HTH"/>
</dbReference>
<dbReference type="InterPro" id="IPR009057">
    <property type="entry name" value="Homeodomain-like_sf"/>
</dbReference>
<dbReference type="InterPro" id="IPR036388">
    <property type="entry name" value="WH-like_DNA-bd_sf"/>
</dbReference>
<dbReference type="Pfam" id="PF13518">
    <property type="entry name" value="HTH_28"/>
    <property type="match status" value="1"/>
</dbReference>
<dbReference type="InterPro" id="IPR001584">
    <property type="entry name" value="Integrase_cat-core"/>
</dbReference>
<dbReference type="PANTHER" id="PTHR46889">
    <property type="entry name" value="TRANSPOSASE INSF FOR INSERTION SEQUENCE IS3B-RELATED"/>
    <property type="match status" value="1"/>
</dbReference>
<dbReference type="PROSITE" id="PS50994">
    <property type="entry name" value="INTEGRASE"/>
    <property type="match status" value="1"/>
</dbReference>